<sequence>MMKEDDFSTENIIFDWKFYLVNSSELNDKKINKKDAVIEYFKKNDENVYDIITNREKNKWDLGVKETNHMLFRYICCNYLSLIRILNLPDIPKESIYEAVFIEYRCFPHIEFLIRNSIYRLGKEWSHTIICGKKNYHYIFKLVNKISPNIRIVKTNNENLTVTEYNKLLTSIKFWEKLKGEKILIYQEDSFIFKNNIKDFMKWDYIGAPLPLGTNDTPNCVGNGGLSLRTRSIMIEILKQVSPIKTNYNSSTIQYMKDNNLKYPPEDVFFSKNMQELNIGQVADWNSASEFSSESYYNKNSFGGHKFWISNENWIQHVNECISFKKYESNSDVEKYIIYKKRILPSQLSINLNVMYGRHNHFDIDFLFYKTVNKINIASSSVTELCYHFNNFGIYGMIYHPKQLLNIYPNIKIYNFYDKVVVKNEEKFYESNVFVNKKVYNKSFDEFKEMTLFKIDSLNFTNEIASPLLLLVFMGNIQIGKELVTKIIHYSKTQEFSIAFCFNSFEVMEHFKETIEKNFNHYIIYKSNEYGTDITSSLLMYYDISLKYKFKYVMKLHTKTIRPQFDELVNFLLLQPLENVLKLKTPYCNCIGNQKHYMSIVFQKNLRYDKHNKVLLEKYKYEFDSFKRIFVAGTIFLSESIVFDSVVKFMKRNNYHSFLLNNLYENNSVNMDNSPIHFLERLFGVIQLDYSSVPPPTSIIV</sequence>
<evidence type="ECO:0000259" key="1">
    <source>
        <dbReference type="Pfam" id="PF18922"/>
    </source>
</evidence>
<dbReference type="InterPro" id="IPR043729">
    <property type="entry name" value="DUF5672"/>
</dbReference>
<accession>A0A6C0CVA4</accession>
<dbReference type="EMBL" id="MN739496">
    <property type="protein sequence ID" value="QHT08458.1"/>
    <property type="molecule type" value="Genomic_DNA"/>
</dbReference>
<reference evidence="2" key="1">
    <citation type="journal article" date="2020" name="Nature">
        <title>Giant virus diversity and host interactions through global metagenomics.</title>
        <authorList>
            <person name="Schulz F."/>
            <person name="Roux S."/>
            <person name="Paez-Espino D."/>
            <person name="Jungbluth S."/>
            <person name="Walsh D.A."/>
            <person name="Denef V.J."/>
            <person name="McMahon K.D."/>
            <person name="Konstantinidis K.T."/>
            <person name="Eloe-Fadrosh E.A."/>
            <person name="Kyrpides N.C."/>
            <person name="Woyke T."/>
        </authorList>
    </citation>
    <scope>NUCLEOTIDE SEQUENCE</scope>
    <source>
        <strain evidence="2">GVMAG-M-3300022752-66</strain>
    </source>
</reference>
<protein>
    <recommendedName>
        <fullName evidence="1">DUF5672 domain-containing protein</fullName>
    </recommendedName>
</protein>
<name>A0A6C0CVA4_9ZZZZ</name>
<feature type="domain" description="DUF5672" evidence="1">
    <location>
        <begin position="153"/>
        <end position="305"/>
    </location>
</feature>
<evidence type="ECO:0000313" key="2">
    <source>
        <dbReference type="EMBL" id="QHT08458.1"/>
    </source>
</evidence>
<organism evidence="2">
    <name type="scientific">viral metagenome</name>
    <dbReference type="NCBI Taxonomy" id="1070528"/>
    <lineage>
        <taxon>unclassified sequences</taxon>
        <taxon>metagenomes</taxon>
        <taxon>organismal metagenomes</taxon>
    </lineage>
</organism>
<proteinExistence type="predicted"/>
<dbReference type="AlphaFoldDB" id="A0A6C0CVA4"/>
<dbReference type="Pfam" id="PF18922">
    <property type="entry name" value="DUF5672"/>
    <property type="match status" value="1"/>
</dbReference>